<reference evidence="4 5" key="1">
    <citation type="submission" date="2020-10" db="EMBL/GenBank/DDBJ databases">
        <authorList>
            <person name="Klimov P.B."/>
            <person name="Dyachkov S.M."/>
            <person name="Chetverikov P.E."/>
        </authorList>
    </citation>
    <scope>NUCLEOTIDE SEQUENCE [LARGE SCALE GENOMIC DNA]</scope>
    <source>
        <strain evidence="4">BMOC 18-1129-001#AD2665</strain>
        <tissue evidence="4">Entire mites</tissue>
    </source>
</reference>
<dbReference type="SUPFAM" id="SSF50494">
    <property type="entry name" value="Trypsin-like serine proteases"/>
    <property type="match status" value="1"/>
</dbReference>
<dbReference type="InterPro" id="IPR009003">
    <property type="entry name" value="Peptidase_S1_PA"/>
</dbReference>
<dbReference type="PRINTS" id="PR00722">
    <property type="entry name" value="CHYMOTRYPSIN"/>
</dbReference>
<evidence type="ECO:0000313" key="5">
    <source>
        <dbReference type="Proteomes" id="UP000825002"/>
    </source>
</evidence>
<dbReference type="PANTHER" id="PTHR24253">
    <property type="entry name" value="TRANSMEMBRANE PROTEASE SERINE"/>
    <property type="match status" value="1"/>
</dbReference>
<organism evidence="4 5">
    <name type="scientific">Fragariocoptes setiger</name>
    <dbReference type="NCBI Taxonomy" id="1670756"/>
    <lineage>
        <taxon>Eukaryota</taxon>
        <taxon>Metazoa</taxon>
        <taxon>Ecdysozoa</taxon>
        <taxon>Arthropoda</taxon>
        <taxon>Chelicerata</taxon>
        <taxon>Arachnida</taxon>
        <taxon>Acari</taxon>
        <taxon>Acariformes</taxon>
        <taxon>Trombidiformes</taxon>
        <taxon>Prostigmata</taxon>
        <taxon>Eupodina</taxon>
        <taxon>Eriophyoidea</taxon>
        <taxon>Phytoptidae</taxon>
        <taxon>Fragariocoptes</taxon>
    </lineage>
</organism>
<comment type="caution">
    <text evidence="4">The sequence shown here is derived from an EMBL/GenBank/DDBJ whole genome shotgun (WGS) entry which is preliminary data.</text>
</comment>
<dbReference type="PROSITE" id="PS50240">
    <property type="entry name" value="TRYPSIN_DOM"/>
    <property type="match status" value="1"/>
</dbReference>
<sequence length="456" mass="51477">MLQLQLIVLLLMLALFVDAGQSTAHSHRDWQPVSGVGERDYYRSLSAYGRRHNGYNSYNNRHSVKHNYAGARSTGSVESLPLNGSSRALELDKGSKGQMIERSRMIVGDFKAPADASENEGTAHINLLPSMASQDLFDGRLRSIGQEGSGRITENICGRAPKNKINDINRNTYVLDGKLALDGWFPWHVTVFCNDRFWCGGSIISPNRVMTTAHCIHPKNTATRCETIRVIAGTTEVALKPRKSIAQIRYAVSFIITDDYTANTENNDYVIMHLNAPFDLNQYIQPICLPRTMVPLNECYIQGSGDDGRVPLGKNYSLQYARMRYRDQCPWPNEQKHGINEPEMCFVPYESKSKPCRGDSGGALACLDDGSWYQVGITTFGEMQQCNRTNGEPWAGFTNTIFLSEKIRKLYDELTQHVIASWSTTTSRPKLRTSMTKHDNVQDWQRWPYANQNDKL</sequence>
<keyword evidence="5" id="KW-1185">Reference proteome</keyword>
<dbReference type="InterPro" id="IPR001314">
    <property type="entry name" value="Peptidase_S1A"/>
</dbReference>
<keyword evidence="2" id="KW-0732">Signal</keyword>
<dbReference type="CDD" id="cd00190">
    <property type="entry name" value="Tryp_SPc"/>
    <property type="match status" value="1"/>
</dbReference>
<evidence type="ECO:0000256" key="1">
    <source>
        <dbReference type="ARBA" id="ARBA00023157"/>
    </source>
</evidence>
<dbReference type="InterPro" id="IPR001254">
    <property type="entry name" value="Trypsin_dom"/>
</dbReference>
<dbReference type="Proteomes" id="UP000825002">
    <property type="component" value="Unassembled WGS sequence"/>
</dbReference>
<gene>
    <name evidence="4" type="primary">MCT7</name>
    <name evidence="4" type="ORF">GZH46_02031</name>
</gene>
<dbReference type="Pfam" id="PF00089">
    <property type="entry name" value="Trypsin"/>
    <property type="match status" value="1"/>
</dbReference>
<evidence type="ECO:0000256" key="2">
    <source>
        <dbReference type="SAM" id="SignalP"/>
    </source>
</evidence>
<evidence type="ECO:0000313" key="4">
    <source>
        <dbReference type="EMBL" id="KAG9509451.1"/>
    </source>
</evidence>
<dbReference type="SMART" id="SM00020">
    <property type="entry name" value="Tryp_SPc"/>
    <property type="match status" value="1"/>
</dbReference>
<dbReference type="Gene3D" id="2.40.10.10">
    <property type="entry name" value="Trypsin-like serine proteases"/>
    <property type="match status" value="1"/>
</dbReference>
<evidence type="ECO:0000259" key="3">
    <source>
        <dbReference type="PROSITE" id="PS50240"/>
    </source>
</evidence>
<feature type="chain" id="PRO_5046890299" evidence="2">
    <location>
        <begin position="20"/>
        <end position="456"/>
    </location>
</feature>
<keyword evidence="1" id="KW-1015">Disulfide bond</keyword>
<feature type="signal peptide" evidence="2">
    <location>
        <begin position="1"/>
        <end position="19"/>
    </location>
</feature>
<feature type="domain" description="Peptidase S1" evidence="3">
    <location>
        <begin position="174"/>
        <end position="428"/>
    </location>
</feature>
<name>A0ABQ7S7U7_9ACAR</name>
<dbReference type="InterPro" id="IPR043504">
    <property type="entry name" value="Peptidase_S1_PA_chymotrypsin"/>
</dbReference>
<protein>
    <submittedName>
        <fullName evidence="4">Tryptase</fullName>
    </submittedName>
</protein>
<dbReference type="PANTHER" id="PTHR24253:SF153">
    <property type="entry name" value="SERINE PROTEASE HEPSIN"/>
    <property type="match status" value="1"/>
</dbReference>
<accession>A0ABQ7S7U7</accession>
<dbReference type="EMBL" id="JAIFTH010000468">
    <property type="protein sequence ID" value="KAG9509451.1"/>
    <property type="molecule type" value="Genomic_DNA"/>
</dbReference>
<proteinExistence type="predicted"/>